<accession>A0A1B9Y2Y9</accession>
<comment type="caution">
    <text evidence="1">The sequence shown here is derived from an EMBL/GenBank/DDBJ whole genome shotgun (WGS) entry which is preliminary data.</text>
</comment>
<dbReference type="OrthoDB" id="1449138at2"/>
<evidence type="ECO:0000313" key="2">
    <source>
        <dbReference type="Proteomes" id="UP000093186"/>
    </source>
</evidence>
<organism evidence="1 2">
    <name type="scientific">Tenacibaculum soleae</name>
    <dbReference type="NCBI Taxonomy" id="447689"/>
    <lineage>
        <taxon>Bacteria</taxon>
        <taxon>Pseudomonadati</taxon>
        <taxon>Bacteroidota</taxon>
        <taxon>Flavobacteriia</taxon>
        <taxon>Flavobacteriales</taxon>
        <taxon>Flavobacteriaceae</taxon>
        <taxon>Tenacibaculum</taxon>
    </lineage>
</organism>
<name>A0A1B9Y2Y9_9FLAO</name>
<dbReference type="RefSeq" id="WP_068703199.1">
    <property type="nucleotide sequence ID" value="NZ_JAUOSG010000009.1"/>
</dbReference>
<proteinExistence type="predicted"/>
<dbReference type="STRING" id="447689.BA195_05415"/>
<protein>
    <submittedName>
        <fullName evidence="1">Uncharacterized protein</fullName>
    </submittedName>
</protein>
<gene>
    <name evidence="1" type="ORF">BA195_05415</name>
</gene>
<keyword evidence="2" id="KW-1185">Reference proteome</keyword>
<dbReference type="EMBL" id="MAKX01000001">
    <property type="protein sequence ID" value="OCK44126.1"/>
    <property type="molecule type" value="Genomic_DNA"/>
</dbReference>
<dbReference type="Proteomes" id="UP000093186">
    <property type="component" value="Unassembled WGS sequence"/>
</dbReference>
<dbReference type="AlphaFoldDB" id="A0A1B9Y2Y9"/>
<evidence type="ECO:0000313" key="1">
    <source>
        <dbReference type="EMBL" id="OCK44126.1"/>
    </source>
</evidence>
<reference evidence="1 2" key="1">
    <citation type="submission" date="2016-06" db="EMBL/GenBank/DDBJ databases">
        <title>Draft Genome Sequence of Tenacibaculum soleae UCD-KL19.</title>
        <authorList>
            <person name="Eisen J.A."/>
            <person name="Coil D.A."/>
            <person name="Lujan K.M."/>
        </authorList>
    </citation>
    <scope>NUCLEOTIDE SEQUENCE [LARGE SCALE GENOMIC DNA]</scope>
    <source>
        <strain evidence="1 2">UCD-KL19</strain>
    </source>
</reference>
<sequence length="111" mass="12643">MTIKNNSIASRITAIFLVLLIMLPAIVKATHEHKDESHHHCKEKLTHLHESVNDHCDICYFSFAAFNLASKKFAQTKTFKINKNVIESYNLIATVSYFSSLKRLRAPPVNS</sequence>